<gene>
    <name evidence="1" type="ORF">LCGC14_1390780</name>
</gene>
<proteinExistence type="predicted"/>
<reference evidence="1" key="1">
    <citation type="journal article" date="2015" name="Nature">
        <title>Complex archaea that bridge the gap between prokaryotes and eukaryotes.</title>
        <authorList>
            <person name="Spang A."/>
            <person name="Saw J.H."/>
            <person name="Jorgensen S.L."/>
            <person name="Zaremba-Niedzwiedzka K."/>
            <person name="Martijn J."/>
            <person name="Lind A.E."/>
            <person name="van Eijk R."/>
            <person name="Schleper C."/>
            <person name="Guy L."/>
            <person name="Ettema T.J."/>
        </authorList>
    </citation>
    <scope>NUCLEOTIDE SEQUENCE</scope>
</reference>
<dbReference type="EMBL" id="LAZR01008986">
    <property type="protein sequence ID" value="KKM75388.1"/>
    <property type="molecule type" value="Genomic_DNA"/>
</dbReference>
<comment type="caution">
    <text evidence="1">The sequence shown here is derived from an EMBL/GenBank/DDBJ whole genome shotgun (WGS) entry which is preliminary data.</text>
</comment>
<evidence type="ECO:0000313" key="1">
    <source>
        <dbReference type="EMBL" id="KKM75388.1"/>
    </source>
</evidence>
<name>A0A0F9K092_9ZZZZ</name>
<dbReference type="AlphaFoldDB" id="A0A0F9K092"/>
<protein>
    <submittedName>
        <fullName evidence="1">Uncharacterized protein</fullName>
    </submittedName>
</protein>
<accession>A0A0F9K092</accession>
<sequence length="73" mass="7876">MEPGTIGVLAAVLVGFMLRQGVPVRRIIGRLNGGVKPTQLDRVLELLEALVKRTQTRGILDDHDDEDEGQGAA</sequence>
<organism evidence="1">
    <name type="scientific">marine sediment metagenome</name>
    <dbReference type="NCBI Taxonomy" id="412755"/>
    <lineage>
        <taxon>unclassified sequences</taxon>
        <taxon>metagenomes</taxon>
        <taxon>ecological metagenomes</taxon>
    </lineage>
</organism>